<sequence>MLTFRPATFLSLLLSLTIVNALHFYLDANEKRCFIEELPSDTIVEGHYRALEWQEKGQVYALEPDLGIVVEVEEMETGHSVVQTRGPPDSRFTFTSHESGDHQICLSTNYTSWWSSTHIKLYLDIVVGNTKADVERDRSHVSVLAGKVRDLNQKLEDIRREQQYQRERESDFRDLSEGTNSKAVWYSLMQIVFLVLTCTWQLKHLKKPVRFARDYLVPMMDSKRDLADDAASLAQSLPGEEAQSRELVRPPIDYSSFDTFTHSVWARWKSLWTKRFIFSLVAGQVVSLCITVTNVTTTELISRNWSLPTTQTWFLYFSLFVVYTPYTIYQYGLRGWGKLIIRDGWKYFILASCDVEGNFLVVKAYNYTDLLSCMLLDAWAIPVCMFFCWVYMRTRYHWTQILGVLVCTGGLGMLVISDLLTDKNYPALSKGKGDAFMIIGATLYGFTNATEEFFVRKRPLYEVVGQLGMWGTLINGIQASALEHHAMTQASWNGATIGFLLAYTTSLFILYTIAPMLYRSASSAYFNISLLTSDFYGLLFGLFLFHFSPFWLYFPAFSVVVVGLIVYFWHATPEEQGKLDPHRPDYVRSTEESVVV</sequence>
<evidence type="ECO:0000313" key="12">
    <source>
        <dbReference type="Proteomes" id="UP000683000"/>
    </source>
</evidence>
<dbReference type="InterPro" id="IPR009038">
    <property type="entry name" value="GOLD_dom"/>
</dbReference>
<comment type="similarity">
    <text evidence="2">Belongs to the SLC35F solute transporter family.</text>
</comment>
<feature type="transmembrane region" description="Helical" evidence="8">
    <location>
        <begin position="492"/>
        <end position="513"/>
    </location>
</feature>
<dbReference type="GO" id="GO:0022857">
    <property type="term" value="F:transmembrane transporter activity"/>
    <property type="evidence" value="ECO:0007669"/>
    <property type="project" value="InterPro"/>
</dbReference>
<evidence type="ECO:0000256" key="5">
    <source>
        <dbReference type="ARBA" id="ARBA00022989"/>
    </source>
</evidence>
<dbReference type="Pfam" id="PF01105">
    <property type="entry name" value="EMP24_GP25L"/>
    <property type="match status" value="1"/>
</dbReference>
<dbReference type="EMBL" id="JAGFBS010000001">
    <property type="protein sequence ID" value="KAG6381615.1"/>
    <property type="molecule type" value="Genomic_DNA"/>
</dbReference>
<dbReference type="PANTHER" id="PTHR14233">
    <property type="entry name" value="DUF914-RELATED"/>
    <property type="match status" value="1"/>
</dbReference>
<keyword evidence="7" id="KW-0175">Coiled coil</keyword>
<keyword evidence="12" id="KW-1185">Reference proteome</keyword>
<proteinExistence type="inferred from homology"/>
<feature type="transmembrane region" description="Helical" evidence="8">
    <location>
        <begin position="313"/>
        <end position="332"/>
    </location>
</feature>
<dbReference type="InterPro" id="IPR009262">
    <property type="entry name" value="SLC35_F1/F2/F6"/>
</dbReference>
<dbReference type="GO" id="GO:0016020">
    <property type="term" value="C:membrane"/>
    <property type="evidence" value="ECO:0007669"/>
    <property type="project" value="UniProtKB-SubCell"/>
</dbReference>
<dbReference type="PANTHER" id="PTHR14233:SF4">
    <property type="entry name" value="SOLUTE CARRIER FAMILY 35 MEMBER F2"/>
    <property type="match status" value="1"/>
</dbReference>
<dbReference type="Proteomes" id="UP000683000">
    <property type="component" value="Unassembled WGS sequence"/>
</dbReference>
<evidence type="ECO:0000259" key="10">
    <source>
        <dbReference type="PROSITE" id="PS50866"/>
    </source>
</evidence>
<evidence type="ECO:0000256" key="4">
    <source>
        <dbReference type="ARBA" id="ARBA00022692"/>
    </source>
</evidence>
<keyword evidence="3" id="KW-0813">Transport</keyword>
<keyword evidence="6 8" id="KW-0472">Membrane</keyword>
<comment type="caution">
    <text evidence="11">The sequence shown here is derived from an EMBL/GenBank/DDBJ whole genome shotgun (WGS) entry which is preliminary data.</text>
</comment>
<dbReference type="PROSITE" id="PS50866">
    <property type="entry name" value="GOLD"/>
    <property type="match status" value="1"/>
</dbReference>
<comment type="subcellular location">
    <subcellularLocation>
        <location evidence="1">Membrane</location>
        <topology evidence="1">Multi-pass membrane protein</topology>
    </subcellularLocation>
</comment>
<feature type="domain" description="GOLD" evidence="10">
    <location>
        <begin position="31"/>
        <end position="125"/>
    </location>
</feature>
<keyword evidence="4 8" id="KW-0812">Transmembrane</keyword>
<dbReference type="Pfam" id="PF06027">
    <property type="entry name" value="SLC35F"/>
    <property type="match status" value="1"/>
</dbReference>
<feature type="transmembrane region" description="Helical" evidence="8">
    <location>
        <begin position="550"/>
        <end position="569"/>
    </location>
</feature>
<keyword evidence="9" id="KW-0732">Signal</keyword>
<feature type="chain" id="PRO_5034441053" description="GOLD domain-containing protein" evidence="9">
    <location>
        <begin position="22"/>
        <end position="596"/>
    </location>
</feature>
<keyword evidence="5 8" id="KW-1133">Transmembrane helix</keyword>
<accession>A0A8I2Z0Q5</accession>
<feature type="transmembrane region" description="Helical" evidence="8">
    <location>
        <begin position="276"/>
        <end position="293"/>
    </location>
</feature>
<feature type="signal peptide" evidence="9">
    <location>
        <begin position="1"/>
        <end position="21"/>
    </location>
</feature>
<organism evidence="11 12">
    <name type="scientific">Boletus reticuloceps</name>
    <dbReference type="NCBI Taxonomy" id="495285"/>
    <lineage>
        <taxon>Eukaryota</taxon>
        <taxon>Fungi</taxon>
        <taxon>Dikarya</taxon>
        <taxon>Basidiomycota</taxon>
        <taxon>Agaricomycotina</taxon>
        <taxon>Agaricomycetes</taxon>
        <taxon>Agaricomycetidae</taxon>
        <taxon>Boletales</taxon>
        <taxon>Boletineae</taxon>
        <taxon>Boletaceae</taxon>
        <taxon>Boletoideae</taxon>
        <taxon>Boletus</taxon>
    </lineage>
</organism>
<dbReference type="AlphaFoldDB" id="A0A8I2Z0Q5"/>
<feature type="transmembrane region" description="Helical" evidence="8">
    <location>
        <begin position="370"/>
        <end position="392"/>
    </location>
</feature>
<evidence type="ECO:0000256" key="2">
    <source>
        <dbReference type="ARBA" id="ARBA00007863"/>
    </source>
</evidence>
<protein>
    <recommendedName>
        <fullName evidence="10">GOLD domain-containing protein</fullName>
    </recommendedName>
</protein>
<dbReference type="OrthoDB" id="429955at2759"/>
<evidence type="ECO:0000256" key="3">
    <source>
        <dbReference type="ARBA" id="ARBA00022448"/>
    </source>
</evidence>
<evidence type="ECO:0000313" key="11">
    <source>
        <dbReference type="EMBL" id="KAG6381615.1"/>
    </source>
</evidence>
<reference evidence="11" key="1">
    <citation type="submission" date="2021-03" db="EMBL/GenBank/DDBJ databases">
        <title>Evolutionary innovations through gain and loss of genes in the ectomycorrhizal Boletales.</title>
        <authorList>
            <person name="Wu G."/>
            <person name="Miyauchi S."/>
            <person name="Morin E."/>
            <person name="Yang Z.-L."/>
            <person name="Xu J."/>
            <person name="Martin F.M."/>
        </authorList>
    </citation>
    <scope>NUCLEOTIDE SEQUENCE</scope>
    <source>
        <strain evidence="11">BR01</strain>
    </source>
</reference>
<evidence type="ECO:0000256" key="9">
    <source>
        <dbReference type="SAM" id="SignalP"/>
    </source>
</evidence>
<evidence type="ECO:0000256" key="1">
    <source>
        <dbReference type="ARBA" id="ARBA00004141"/>
    </source>
</evidence>
<feature type="transmembrane region" description="Helical" evidence="8">
    <location>
        <begin position="398"/>
        <end position="421"/>
    </location>
</feature>
<dbReference type="SMART" id="SM01190">
    <property type="entry name" value="EMP24_GP25L"/>
    <property type="match status" value="1"/>
</dbReference>
<evidence type="ECO:0000256" key="8">
    <source>
        <dbReference type="SAM" id="Phobius"/>
    </source>
</evidence>
<feature type="coiled-coil region" evidence="7">
    <location>
        <begin position="141"/>
        <end position="168"/>
    </location>
</feature>
<name>A0A8I2Z0Q5_9AGAM</name>
<evidence type="ECO:0000256" key="6">
    <source>
        <dbReference type="ARBA" id="ARBA00023136"/>
    </source>
</evidence>
<evidence type="ECO:0000256" key="7">
    <source>
        <dbReference type="SAM" id="Coils"/>
    </source>
</evidence>
<dbReference type="InterPro" id="IPR052221">
    <property type="entry name" value="SLC35F_Transporter"/>
</dbReference>
<feature type="transmembrane region" description="Helical" evidence="8">
    <location>
        <begin position="525"/>
        <end position="544"/>
    </location>
</feature>
<gene>
    <name evidence="11" type="ORF">JVT61DRAFT_213</name>
</gene>